<name>A0A8T4H9R4_9SPHI</name>
<keyword evidence="1" id="KW-0175">Coiled coil</keyword>
<dbReference type="EMBL" id="JAGKSB010000005">
    <property type="protein sequence ID" value="MBP3943163.1"/>
    <property type="molecule type" value="Genomic_DNA"/>
</dbReference>
<dbReference type="AlphaFoldDB" id="A0A8T4H9R4"/>
<evidence type="ECO:0000256" key="2">
    <source>
        <dbReference type="SAM" id="Phobius"/>
    </source>
</evidence>
<accession>A0A8T4H9R4</accession>
<comment type="caution">
    <text evidence="3">The sequence shown here is derived from an EMBL/GenBank/DDBJ whole genome shotgun (WGS) entry which is preliminary data.</text>
</comment>
<gene>
    <name evidence="3" type="ORF">J5U18_06235</name>
</gene>
<dbReference type="Proteomes" id="UP000679691">
    <property type="component" value="Unassembled WGS sequence"/>
</dbReference>
<evidence type="ECO:0000313" key="4">
    <source>
        <dbReference type="Proteomes" id="UP000679691"/>
    </source>
</evidence>
<dbReference type="RefSeq" id="WP_353546648.1">
    <property type="nucleotide sequence ID" value="NZ_JAGKSB010000005.1"/>
</dbReference>
<evidence type="ECO:0000313" key="3">
    <source>
        <dbReference type="EMBL" id="MBP3943163.1"/>
    </source>
</evidence>
<evidence type="ECO:0000256" key="1">
    <source>
        <dbReference type="SAM" id="Coils"/>
    </source>
</evidence>
<organism evidence="3 4">
    <name type="scientific">Rhinopithecimicrobium faecis</name>
    <dbReference type="NCBI Taxonomy" id="2820698"/>
    <lineage>
        <taxon>Bacteria</taxon>
        <taxon>Pseudomonadati</taxon>
        <taxon>Bacteroidota</taxon>
        <taxon>Sphingobacteriia</taxon>
        <taxon>Sphingobacteriales</taxon>
        <taxon>Sphingobacteriaceae</taxon>
        <taxon>Rhinopithecimicrobium</taxon>
    </lineage>
</organism>
<protein>
    <submittedName>
        <fullName evidence="3">Uncharacterized protein</fullName>
    </submittedName>
</protein>
<keyword evidence="2" id="KW-0472">Membrane</keyword>
<keyword evidence="2" id="KW-1133">Transmembrane helix</keyword>
<sequence length="190" mass="22447">MIFESITANIDFDNYMKAYRYLFLLILLWGIKLPASATVQDSLSYEQQRSHLNKLLQERSERFKAFDTSLAQKTGIFGFFKTQDDMQKSIDILKDVVVTDNNIFLETKKLLDFKDFEREKFQKLANEYDQQITAYMKTINKLQTENEKLRNHIKEEEKSTHSGSIWLYLSLLGNAALLFMYVKQQKLTKK</sequence>
<feature type="coiled-coil region" evidence="1">
    <location>
        <begin position="125"/>
        <end position="159"/>
    </location>
</feature>
<keyword evidence="4" id="KW-1185">Reference proteome</keyword>
<keyword evidence="2" id="KW-0812">Transmembrane</keyword>
<proteinExistence type="predicted"/>
<reference evidence="3" key="1">
    <citation type="submission" date="2021-03" db="EMBL/GenBank/DDBJ databases">
        <authorList>
            <person name="Lu T."/>
            <person name="Wang Q."/>
            <person name="Han X."/>
        </authorList>
    </citation>
    <scope>NUCLEOTIDE SEQUENCE</scope>
    <source>
        <strain evidence="3">WQ 2009</strain>
    </source>
</reference>
<feature type="transmembrane region" description="Helical" evidence="2">
    <location>
        <begin position="165"/>
        <end position="182"/>
    </location>
</feature>